<dbReference type="InterPro" id="IPR052700">
    <property type="entry name" value="Carb_kinase_PfkB-like"/>
</dbReference>
<reference evidence="6 7" key="1">
    <citation type="submission" date="2019-01" db="EMBL/GenBank/DDBJ databases">
        <title>Sequencing of cultivated peanut Arachis hypogaea provides insights into genome evolution and oil improvement.</title>
        <authorList>
            <person name="Chen X."/>
        </authorList>
    </citation>
    <scope>NUCLEOTIDE SEQUENCE [LARGE SCALE GENOMIC DNA]</scope>
    <source>
        <strain evidence="7">cv. Fuhuasheng</strain>
        <tissue evidence="6">Leaves</tissue>
    </source>
</reference>
<evidence type="ECO:0000256" key="1">
    <source>
        <dbReference type="ARBA" id="ARBA00010688"/>
    </source>
</evidence>
<sequence length="261" mass="28878">MPTVKLLLLLLLQRLRVGTRDGVTVTERGREQISRASSSPTIEKIRRPPSESRAASSSSPPPPNPPPRHPVHHLWLVLRYAILNLEVIQAAISLAKQEGLLVSLDLASFEMVRKFKPPLMKLLESGNIDLCFANQDEATELQFFLKKASVLIALAMAAGTGGVVAGELELNHECSLMHWLPEDFESKLQVESEIVAAFLRGKECHLLDLDLNAGDTLFERQSSQFALAVSDIVLINITVNRTECYVKKLTCSGSFTRVLIE</sequence>
<dbReference type="PANTHER" id="PTHR43320:SF1">
    <property type="entry name" value="OS01G0105900 PROTEIN"/>
    <property type="match status" value="1"/>
</dbReference>
<dbReference type="AlphaFoldDB" id="A0A445A598"/>
<name>A0A445A598_ARAHY</name>
<keyword evidence="2" id="KW-0808">Transferase</keyword>
<evidence type="ECO:0000313" key="6">
    <source>
        <dbReference type="EMBL" id="RYR21631.1"/>
    </source>
</evidence>
<accession>A0A445A598</accession>
<gene>
    <name evidence="6" type="ORF">Ahy_B03g066938</name>
</gene>
<dbReference type="Proteomes" id="UP000289738">
    <property type="component" value="Chromosome B03"/>
</dbReference>
<dbReference type="InterPro" id="IPR029056">
    <property type="entry name" value="Ribokinase-like"/>
</dbReference>
<feature type="signal peptide" evidence="5">
    <location>
        <begin position="1"/>
        <end position="18"/>
    </location>
</feature>
<feature type="region of interest" description="Disordered" evidence="4">
    <location>
        <begin position="26"/>
        <end position="67"/>
    </location>
</feature>
<evidence type="ECO:0000256" key="5">
    <source>
        <dbReference type="SAM" id="SignalP"/>
    </source>
</evidence>
<keyword evidence="5" id="KW-0732">Signal</keyword>
<comment type="caution">
    <text evidence="6">The sequence shown here is derived from an EMBL/GenBank/DDBJ whole genome shotgun (WGS) entry which is preliminary data.</text>
</comment>
<comment type="similarity">
    <text evidence="1">Belongs to the carbohydrate kinase PfkB family.</text>
</comment>
<feature type="chain" id="PRO_5019167407" evidence="5">
    <location>
        <begin position="19"/>
        <end position="261"/>
    </location>
</feature>
<dbReference type="Gene3D" id="3.40.1190.20">
    <property type="match status" value="1"/>
</dbReference>
<dbReference type="EMBL" id="SDMP01000013">
    <property type="protein sequence ID" value="RYR21631.1"/>
    <property type="molecule type" value="Genomic_DNA"/>
</dbReference>
<evidence type="ECO:0000256" key="3">
    <source>
        <dbReference type="ARBA" id="ARBA00022777"/>
    </source>
</evidence>
<organism evidence="6 7">
    <name type="scientific">Arachis hypogaea</name>
    <name type="common">Peanut</name>
    <dbReference type="NCBI Taxonomy" id="3818"/>
    <lineage>
        <taxon>Eukaryota</taxon>
        <taxon>Viridiplantae</taxon>
        <taxon>Streptophyta</taxon>
        <taxon>Embryophyta</taxon>
        <taxon>Tracheophyta</taxon>
        <taxon>Spermatophyta</taxon>
        <taxon>Magnoliopsida</taxon>
        <taxon>eudicotyledons</taxon>
        <taxon>Gunneridae</taxon>
        <taxon>Pentapetalae</taxon>
        <taxon>rosids</taxon>
        <taxon>fabids</taxon>
        <taxon>Fabales</taxon>
        <taxon>Fabaceae</taxon>
        <taxon>Papilionoideae</taxon>
        <taxon>50 kb inversion clade</taxon>
        <taxon>dalbergioids sensu lato</taxon>
        <taxon>Dalbergieae</taxon>
        <taxon>Pterocarpus clade</taxon>
        <taxon>Arachis</taxon>
    </lineage>
</organism>
<keyword evidence="3" id="KW-0418">Kinase</keyword>
<evidence type="ECO:0000313" key="7">
    <source>
        <dbReference type="Proteomes" id="UP000289738"/>
    </source>
</evidence>
<protein>
    <submittedName>
        <fullName evidence="6">Uncharacterized protein</fullName>
    </submittedName>
</protein>
<evidence type="ECO:0000256" key="2">
    <source>
        <dbReference type="ARBA" id="ARBA00022679"/>
    </source>
</evidence>
<keyword evidence="7" id="KW-1185">Reference proteome</keyword>
<dbReference type="STRING" id="3818.A0A445A598"/>
<dbReference type="GO" id="GO:0016301">
    <property type="term" value="F:kinase activity"/>
    <property type="evidence" value="ECO:0007669"/>
    <property type="project" value="UniProtKB-KW"/>
</dbReference>
<evidence type="ECO:0000256" key="4">
    <source>
        <dbReference type="SAM" id="MobiDB-lite"/>
    </source>
</evidence>
<dbReference type="PANTHER" id="PTHR43320">
    <property type="entry name" value="SUGAR KINASE"/>
    <property type="match status" value="1"/>
</dbReference>
<proteinExistence type="inferred from homology"/>
<dbReference type="SUPFAM" id="SSF53613">
    <property type="entry name" value="Ribokinase-like"/>
    <property type="match status" value="1"/>
</dbReference>